<feature type="repeat" description="WD" evidence="7">
    <location>
        <begin position="312"/>
        <end position="337"/>
    </location>
</feature>
<evidence type="ECO:0000256" key="4">
    <source>
        <dbReference type="ARBA" id="ARBA00022723"/>
    </source>
</evidence>
<feature type="repeat" description="WD" evidence="7">
    <location>
        <begin position="273"/>
        <end position="286"/>
    </location>
</feature>
<dbReference type="Gene3D" id="2.130.10.10">
    <property type="entry name" value="YVTN repeat-like/Quinoprotein amine dehydrogenase"/>
    <property type="match status" value="2"/>
</dbReference>
<dbReference type="InterPro" id="IPR015943">
    <property type="entry name" value="WD40/YVTN_repeat-like_dom_sf"/>
</dbReference>
<dbReference type="InterPro" id="IPR011650">
    <property type="entry name" value="Peptidase_M20_dimer"/>
</dbReference>
<dbReference type="PANTHER" id="PTHR43270">
    <property type="entry name" value="BETA-ALA-HIS DIPEPTIDASE"/>
    <property type="match status" value="1"/>
</dbReference>
<comment type="similarity">
    <text evidence="1">Belongs to the peptidase M20A family.</text>
</comment>
<evidence type="ECO:0000256" key="8">
    <source>
        <dbReference type="SAM" id="MobiDB-lite"/>
    </source>
</evidence>
<feature type="repeat" description="WD" evidence="7">
    <location>
        <begin position="400"/>
        <end position="415"/>
    </location>
</feature>
<dbReference type="SUPFAM" id="SSF50978">
    <property type="entry name" value="WD40 repeat-like"/>
    <property type="match status" value="1"/>
</dbReference>
<dbReference type="SUPFAM" id="SSF53187">
    <property type="entry name" value="Zn-dependent exopeptidases"/>
    <property type="match status" value="1"/>
</dbReference>
<evidence type="ECO:0000259" key="9">
    <source>
        <dbReference type="Pfam" id="PF07687"/>
    </source>
</evidence>
<dbReference type="PROSITE" id="PS00678">
    <property type="entry name" value="WD_REPEATS_1"/>
    <property type="match status" value="1"/>
</dbReference>
<dbReference type="Proteomes" id="UP000076532">
    <property type="component" value="Unassembled WGS sequence"/>
</dbReference>
<dbReference type="PANTHER" id="PTHR43270:SF8">
    <property type="entry name" value="DI- AND TRIPEPTIDASE DUG2-RELATED"/>
    <property type="match status" value="1"/>
</dbReference>
<dbReference type="GO" id="GO:0006751">
    <property type="term" value="P:glutathione catabolic process"/>
    <property type="evidence" value="ECO:0007669"/>
    <property type="project" value="InterPro"/>
</dbReference>
<evidence type="ECO:0000256" key="2">
    <source>
        <dbReference type="ARBA" id="ARBA00022574"/>
    </source>
</evidence>
<feature type="domain" description="Peptidase M20 dimerisation" evidence="9">
    <location>
        <begin position="627"/>
        <end position="755"/>
    </location>
</feature>
<dbReference type="InterPro" id="IPR002933">
    <property type="entry name" value="Peptidase_M20"/>
</dbReference>
<evidence type="ECO:0000256" key="6">
    <source>
        <dbReference type="ARBA" id="ARBA00022801"/>
    </source>
</evidence>
<organism evidence="10 11">
    <name type="scientific">Athelia psychrophila</name>
    <dbReference type="NCBI Taxonomy" id="1759441"/>
    <lineage>
        <taxon>Eukaryota</taxon>
        <taxon>Fungi</taxon>
        <taxon>Dikarya</taxon>
        <taxon>Basidiomycota</taxon>
        <taxon>Agaricomycotina</taxon>
        <taxon>Agaricomycetes</taxon>
        <taxon>Agaricomycetidae</taxon>
        <taxon>Atheliales</taxon>
        <taxon>Atheliaceae</taxon>
        <taxon>Athelia</taxon>
    </lineage>
</organism>
<sequence length="877" mass="96517">MCTLDATVTPRRRAASVSRNLNSPSHLPRLLHSLHDPNSVLSLSADDDHIFTGSQCQNITVWDKRSFQHKTSLVGHTGSILALEYAAEKNWLFSSSGDSTIRIWCTTTLLPLYVLHPYLETGAGDLFSIVWCSKLQRLYIGCQNTSLQWYDFSSRSDVDADVQACSRTCIDDENFSASSSLSRKAHKFFDSYPQFERRAADINASNASPPKVPPQDAGKKDTKAFLSVPSANVIDSAHYGYVYCMALLPASREGSEHVIATSDEEADRYRTRLITGSGDETVKLWDCTPHGVSLLHTFDCGHGAVLAVVAHGETIYAGCQDGYVRVWDLETKSLVREIIVQEGVDILSLSMMHSDLYTCSCNGQIQRWSSSFDCTESWSAHDGIVLSSIITQTQAGAFVLMSGANDGYIKIWDIEPPVQSQYQDNVEDIGVVPSDERTSHDIMVYALSKFVSIPSVSSEPAHREDCRQAAIWLKKCLSQLGAEATLLPTGESINPLGKASSQPRPRLLFYGHYDVISAPSDSWNTDPFTLSGRDGYLYGRGATDNKGPIMAMAAATAELLRKRQLGVDVVFLIEGEEEAGSSGFGEAVKKYKDIIGPINVILVSNSTWIAEEPPCITYGLRGVVHSTLEISSSAPDMHSGVEGGAVAEPMFDMVNLLATLTDGQRRVLIPNFYDRVREQTAEEKQLYELLATITHRPASSLSARWREPSLTVHNIEVSGPKNSTVIPGKVTANVSIRIVPDQDLDSIANALTEHVITSFKTMRSPNKLEVSIDHKADWWLGNLDDPWFKALEGAIKDEWGVQPLRIREGGSIPSVPFLEKEFGCHALHLPLGQSTDQAHLPNERISLTNLRRGKAVIERFLLSVVETVPESPSDQTL</sequence>
<keyword evidence="2 7" id="KW-0853">WD repeat</keyword>
<dbReference type="PRINTS" id="PR00320">
    <property type="entry name" value="GPROTEINBRPT"/>
</dbReference>
<keyword evidence="4" id="KW-0479">Metal-binding</keyword>
<dbReference type="Gene3D" id="3.30.70.360">
    <property type="match status" value="1"/>
</dbReference>
<dbReference type="GO" id="GO:0046872">
    <property type="term" value="F:metal ion binding"/>
    <property type="evidence" value="ECO:0007669"/>
    <property type="project" value="UniProtKB-KW"/>
</dbReference>
<feature type="region of interest" description="Disordered" evidence="8">
    <location>
        <begin position="1"/>
        <end position="21"/>
    </location>
</feature>
<dbReference type="InterPro" id="IPR017149">
    <property type="entry name" value="GSH_degradosome_Dug2"/>
</dbReference>
<keyword evidence="6" id="KW-0378">Hydrolase</keyword>
<evidence type="ECO:0000256" key="1">
    <source>
        <dbReference type="ARBA" id="ARBA00006247"/>
    </source>
</evidence>
<evidence type="ECO:0000256" key="5">
    <source>
        <dbReference type="ARBA" id="ARBA00022737"/>
    </source>
</evidence>
<dbReference type="GO" id="GO:0006508">
    <property type="term" value="P:proteolysis"/>
    <property type="evidence" value="ECO:0007669"/>
    <property type="project" value="UniProtKB-KW"/>
</dbReference>
<feature type="repeat" description="WD" evidence="7">
    <location>
        <begin position="73"/>
        <end position="104"/>
    </location>
</feature>
<dbReference type="SMART" id="SM00320">
    <property type="entry name" value="WD40"/>
    <property type="match status" value="7"/>
</dbReference>
<dbReference type="EMBL" id="KV417515">
    <property type="protein sequence ID" value="KZP26272.1"/>
    <property type="molecule type" value="Genomic_DNA"/>
</dbReference>
<keyword evidence="11" id="KW-1185">Reference proteome</keyword>
<dbReference type="PROSITE" id="PS50082">
    <property type="entry name" value="WD_REPEATS_2"/>
    <property type="match status" value="4"/>
</dbReference>
<dbReference type="InterPro" id="IPR020472">
    <property type="entry name" value="WD40_PAC1"/>
</dbReference>
<dbReference type="Gene3D" id="3.40.630.10">
    <property type="entry name" value="Zn peptidases"/>
    <property type="match status" value="1"/>
</dbReference>
<dbReference type="GO" id="GO:0008233">
    <property type="term" value="F:peptidase activity"/>
    <property type="evidence" value="ECO:0007669"/>
    <property type="project" value="UniProtKB-KW"/>
</dbReference>
<dbReference type="Pfam" id="PF07687">
    <property type="entry name" value="M20_dimer"/>
    <property type="match status" value="1"/>
</dbReference>
<reference evidence="10 11" key="1">
    <citation type="journal article" date="2016" name="Mol. Biol. Evol.">
        <title>Comparative Genomics of Early-Diverging Mushroom-Forming Fungi Provides Insights into the Origins of Lignocellulose Decay Capabilities.</title>
        <authorList>
            <person name="Nagy L.G."/>
            <person name="Riley R."/>
            <person name="Tritt A."/>
            <person name="Adam C."/>
            <person name="Daum C."/>
            <person name="Floudas D."/>
            <person name="Sun H."/>
            <person name="Yadav J.S."/>
            <person name="Pangilinan J."/>
            <person name="Larsson K.H."/>
            <person name="Matsuura K."/>
            <person name="Barry K."/>
            <person name="Labutti K."/>
            <person name="Kuo R."/>
            <person name="Ohm R.A."/>
            <person name="Bhattacharya S.S."/>
            <person name="Shirouzu T."/>
            <person name="Yoshinaga Y."/>
            <person name="Martin F.M."/>
            <person name="Grigoriev I.V."/>
            <person name="Hibbett D.S."/>
        </authorList>
    </citation>
    <scope>NUCLEOTIDE SEQUENCE [LARGE SCALE GENOMIC DNA]</scope>
    <source>
        <strain evidence="10 11">CBS 109695</strain>
    </source>
</reference>
<name>A0A166PND8_9AGAM</name>
<dbReference type="OrthoDB" id="7832001at2759"/>
<dbReference type="InterPro" id="IPR001680">
    <property type="entry name" value="WD40_rpt"/>
</dbReference>
<dbReference type="InterPro" id="IPR036322">
    <property type="entry name" value="WD40_repeat_dom_sf"/>
</dbReference>
<evidence type="ECO:0000256" key="3">
    <source>
        <dbReference type="ARBA" id="ARBA00022670"/>
    </source>
</evidence>
<keyword evidence="5" id="KW-0677">Repeat</keyword>
<dbReference type="Pfam" id="PF01546">
    <property type="entry name" value="Peptidase_M20"/>
    <property type="match status" value="1"/>
</dbReference>
<dbReference type="PIRSF" id="PIRSF037237">
    <property type="entry name" value="Peptidase_WD_repeats_DUG2"/>
    <property type="match status" value="1"/>
</dbReference>
<dbReference type="PROSITE" id="PS50294">
    <property type="entry name" value="WD_REPEATS_REGION"/>
    <property type="match status" value="1"/>
</dbReference>
<proteinExistence type="inferred from homology"/>
<evidence type="ECO:0000256" key="7">
    <source>
        <dbReference type="PROSITE-ProRule" id="PRU00221"/>
    </source>
</evidence>
<dbReference type="AlphaFoldDB" id="A0A166PND8"/>
<dbReference type="STRING" id="436010.A0A166PND8"/>
<protein>
    <submittedName>
        <fullName evidence="10">Glutathione degradosome</fullName>
    </submittedName>
</protein>
<gene>
    <name evidence="10" type="ORF">FIBSPDRAFT_909250</name>
</gene>
<accession>A0A166PND8</accession>
<dbReference type="InterPro" id="IPR051458">
    <property type="entry name" value="Cyt/Met_Dipeptidase"/>
</dbReference>
<dbReference type="Pfam" id="PF00400">
    <property type="entry name" value="WD40"/>
    <property type="match status" value="4"/>
</dbReference>
<keyword evidence="3" id="KW-0645">Protease</keyword>
<evidence type="ECO:0000313" key="11">
    <source>
        <dbReference type="Proteomes" id="UP000076532"/>
    </source>
</evidence>
<evidence type="ECO:0000313" key="10">
    <source>
        <dbReference type="EMBL" id="KZP26272.1"/>
    </source>
</evidence>
<dbReference type="InterPro" id="IPR019775">
    <property type="entry name" value="WD40_repeat_CS"/>
</dbReference>